<proteinExistence type="predicted"/>
<dbReference type="EMBL" id="WNWR01000126">
    <property type="protein sequence ID" value="KAE9990688.1"/>
    <property type="molecule type" value="Genomic_DNA"/>
</dbReference>
<comment type="caution">
    <text evidence="5">The sequence shown here is derived from an EMBL/GenBank/DDBJ whole genome shotgun (WGS) entry which is preliminary data.</text>
</comment>
<protein>
    <recommendedName>
        <fullName evidence="4">K Homology domain-containing protein</fullName>
    </recommendedName>
</protein>
<feature type="compositionally biased region" description="Basic and acidic residues" evidence="3">
    <location>
        <begin position="119"/>
        <end position="158"/>
    </location>
</feature>
<dbReference type="AlphaFoldDB" id="A0A8H3UIA6"/>
<dbReference type="EMBL" id="WNWS01000012">
    <property type="protein sequence ID" value="KAE9987989.1"/>
    <property type="molecule type" value="Genomic_DNA"/>
</dbReference>
<dbReference type="EMBL" id="WNWQ01000347">
    <property type="protein sequence ID" value="KAE9969982.1"/>
    <property type="molecule type" value="Genomic_DNA"/>
</dbReference>
<evidence type="ECO:0000313" key="10">
    <source>
        <dbReference type="Proteomes" id="UP000490939"/>
    </source>
</evidence>
<dbReference type="PANTHER" id="PTHR10288">
    <property type="entry name" value="KH DOMAIN CONTAINING RNA BINDING PROTEIN"/>
    <property type="match status" value="1"/>
</dbReference>
<organism evidence="5 8">
    <name type="scientific">Venturia inaequalis</name>
    <name type="common">Apple scab fungus</name>
    <dbReference type="NCBI Taxonomy" id="5025"/>
    <lineage>
        <taxon>Eukaryota</taxon>
        <taxon>Fungi</taxon>
        <taxon>Dikarya</taxon>
        <taxon>Ascomycota</taxon>
        <taxon>Pezizomycotina</taxon>
        <taxon>Dothideomycetes</taxon>
        <taxon>Pleosporomycetidae</taxon>
        <taxon>Venturiales</taxon>
        <taxon>Venturiaceae</taxon>
        <taxon>Venturia</taxon>
    </lineage>
</organism>
<feature type="compositionally biased region" description="Polar residues" evidence="3">
    <location>
        <begin position="229"/>
        <end position="239"/>
    </location>
</feature>
<dbReference type="CDD" id="cd00105">
    <property type="entry name" value="KH-I"/>
    <property type="match status" value="1"/>
</dbReference>
<feature type="compositionally biased region" description="Low complexity" evidence="3">
    <location>
        <begin position="290"/>
        <end position="299"/>
    </location>
</feature>
<evidence type="ECO:0000313" key="5">
    <source>
        <dbReference type="EMBL" id="KAE9969982.1"/>
    </source>
</evidence>
<feature type="compositionally biased region" description="Low complexity" evidence="3">
    <location>
        <begin position="515"/>
        <end position="545"/>
    </location>
</feature>
<dbReference type="OrthoDB" id="5204190at2759"/>
<feature type="domain" description="K Homology" evidence="4">
    <location>
        <begin position="192"/>
        <end position="263"/>
    </location>
</feature>
<feature type="region of interest" description="Disordered" evidence="3">
    <location>
        <begin position="264"/>
        <end position="312"/>
    </location>
</feature>
<dbReference type="Proteomes" id="UP000447873">
    <property type="component" value="Unassembled WGS sequence"/>
</dbReference>
<feature type="region of interest" description="Disordered" evidence="3">
    <location>
        <begin position="485"/>
        <end position="549"/>
    </location>
</feature>
<evidence type="ECO:0000313" key="7">
    <source>
        <dbReference type="EMBL" id="KAE9990688.1"/>
    </source>
</evidence>
<dbReference type="SUPFAM" id="SSF54791">
    <property type="entry name" value="Eukaryotic type KH-domain (KH-domain type I)"/>
    <property type="match status" value="3"/>
</dbReference>
<evidence type="ECO:0000313" key="6">
    <source>
        <dbReference type="EMBL" id="KAE9987989.1"/>
    </source>
</evidence>
<keyword evidence="10" id="KW-1185">Reference proteome</keyword>
<gene>
    <name evidence="5" type="ORF">BLS_005124</name>
    <name evidence="7" type="ORF">EG327_001083</name>
    <name evidence="6" type="ORF">EG328_000933</name>
</gene>
<feature type="compositionally biased region" description="Basic and acidic residues" evidence="3">
    <location>
        <begin position="401"/>
        <end position="411"/>
    </location>
</feature>
<evidence type="ECO:0000313" key="8">
    <source>
        <dbReference type="Proteomes" id="UP000433883"/>
    </source>
</evidence>
<dbReference type="Proteomes" id="UP000433883">
    <property type="component" value="Unassembled WGS sequence"/>
</dbReference>
<feature type="region of interest" description="Disordered" evidence="3">
    <location>
        <begin position="18"/>
        <end position="59"/>
    </location>
</feature>
<dbReference type="Proteomes" id="UP000490939">
    <property type="component" value="Unassembled WGS sequence"/>
</dbReference>
<name>A0A8H3UIA6_VENIN</name>
<feature type="region of interest" description="Disordered" evidence="3">
    <location>
        <begin position="229"/>
        <end position="252"/>
    </location>
</feature>
<reference evidence="5 8" key="1">
    <citation type="submission" date="2019-11" db="EMBL/GenBank/DDBJ databases">
        <title>Venturia inaequalis Genome Resource.</title>
        <authorList>
            <person name="Lichtner F.J."/>
        </authorList>
    </citation>
    <scope>NUCLEOTIDE SEQUENCE [LARGE SCALE GENOMIC DNA]</scope>
    <source>
        <strain evidence="6 9">120213</strain>
        <strain evidence="5">Bline_iso_100314</strain>
        <strain evidence="7 10">DMI_063113</strain>
    </source>
</reference>
<evidence type="ECO:0000313" key="9">
    <source>
        <dbReference type="Proteomes" id="UP000447873"/>
    </source>
</evidence>
<dbReference type="Gene3D" id="3.30.1370.10">
    <property type="entry name" value="K Homology domain, type 1"/>
    <property type="match status" value="3"/>
</dbReference>
<keyword evidence="2" id="KW-0694">RNA-binding</keyword>
<evidence type="ECO:0000256" key="2">
    <source>
        <dbReference type="PROSITE-ProRule" id="PRU00117"/>
    </source>
</evidence>
<feature type="compositionally biased region" description="Gly residues" evidence="3">
    <location>
        <begin position="279"/>
        <end position="289"/>
    </location>
</feature>
<dbReference type="Pfam" id="PF00013">
    <property type="entry name" value="KH_1"/>
    <property type="match status" value="3"/>
</dbReference>
<feature type="domain" description="K Homology" evidence="4">
    <location>
        <begin position="307"/>
        <end position="378"/>
    </location>
</feature>
<feature type="domain" description="K Homology" evidence="4">
    <location>
        <begin position="413"/>
        <end position="483"/>
    </location>
</feature>
<dbReference type="SMART" id="SM00322">
    <property type="entry name" value="KH"/>
    <property type="match status" value="3"/>
</dbReference>
<dbReference type="GO" id="GO:0003723">
    <property type="term" value="F:RNA binding"/>
    <property type="evidence" value="ECO:0007669"/>
    <property type="project" value="UniProtKB-UniRule"/>
</dbReference>
<evidence type="ECO:0000256" key="1">
    <source>
        <dbReference type="ARBA" id="ARBA00022737"/>
    </source>
</evidence>
<evidence type="ECO:0000256" key="3">
    <source>
        <dbReference type="SAM" id="MobiDB-lite"/>
    </source>
</evidence>
<dbReference type="InterPro" id="IPR004087">
    <property type="entry name" value="KH_dom"/>
</dbReference>
<keyword evidence="1" id="KW-0677">Repeat</keyword>
<dbReference type="PROSITE" id="PS50084">
    <property type="entry name" value="KH_TYPE_1"/>
    <property type="match status" value="3"/>
</dbReference>
<dbReference type="InterPro" id="IPR004088">
    <property type="entry name" value="KH_dom_type_1"/>
</dbReference>
<feature type="region of interest" description="Disordered" evidence="3">
    <location>
        <begin position="384"/>
        <end position="411"/>
    </location>
</feature>
<feature type="region of interest" description="Disordered" evidence="3">
    <location>
        <begin position="88"/>
        <end position="194"/>
    </location>
</feature>
<sequence>MAQQPDVQAILAALQASQNTAATPTQQQYQQPPPGMPQQYQQQPPQPYGLPQPTASGSVDLSAIRPVSTGNVNFQDALSKARNFAADKGISYDPRQANNGTPRQDPRLAGRPPQQQAYRPERSRTPPRRDDFRNSNPYRDERRDDSRRNNGYNRERSRSPPRGGARGGTFSPHQQRDRAPYQGGGGGGQRDDDNQETIMVESSLVGLVIGRQGENLRRIEAESGTRIQFITGPTESGPQRQCRITGPPRARMDAKKEVYRIVDENGGNAPKDFGAPAGAPGGSSSGGSQAGARGARSSSNQPQLREGENSIQIMVPDRTVGLIIGRGGETIRDLQERSGCHINIVGENKSINGLRPVNLIGNQQAASKAKELILEIVESDTRSQEAGGAAAAAAPAGRPQQQDRRPQHDNMDGKITETLMVPSDSVGMIIGKGGETIKSMQAETGCKINVQQASGRDVERPIDLVGSAQAIEAAKQAIWEKVDQVAQKDKNNGGGGGRGGNRDDRRNDQYGGGAQYSQQQAQPWGQQAAQGMPPQAGAPAAQAGGEDPYAQYGGYQNYVMLWMAAAQQQGLGGQGQAPGGPPGA</sequence>
<dbReference type="InterPro" id="IPR036612">
    <property type="entry name" value="KH_dom_type_1_sf"/>
</dbReference>
<feature type="compositionally biased region" description="Low complexity" evidence="3">
    <location>
        <begin position="386"/>
        <end position="400"/>
    </location>
</feature>
<accession>A0A8H3UIA6</accession>
<evidence type="ECO:0000259" key="4">
    <source>
        <dbReference type="SMART" id="SM00322"/>
    </source>
</evidence>